<organism evidence="3 4">
    <name type="scientific">Legionella beliardensis</name>
    <dbReference type="NCBI Taxonomy" id="91822"/>
    <lineage>
        <taxon>Bacteria</taxon>
        <taxon>Pseudomonadati</taxon>
        <taxon>Pseudomonadota</taxon>
        <taxon>Gammaproteobacteria</taxon>
        <taxon>Legionellales</taxon>
        <taxon>Legionellaceae</taxon>
        <taxon>Legionella</taxon>
    </lineage>
</organism>
<dbReference type="RefSeq" id="WP_115303388.1">
    <property type="nucleotide sequence ID" value="NZ_CAAAHO010000002.1"/>
</dbReference>
<feature type="transmembrane region" description="Helical" evidence="2">
    <location>
        <begin position="12"/>
        <end position="33"/>
    </location>
</feature>
<evidence type="ECO:0000313" key="4">
    <source>
        <dbReference type="Proteomes" id="UP000254968"/>
    </source>
</evidence>
<protein>
    <recommendedName>
        <fullName evidence="5">Transmembrane protein</fullName>
    </recommendedName>
</protein>
<evidence type="ECO:0008006" key="5">
    <source>
        <dbReference type="Google" id="ProtNLM"/>
    </source>
</evidence>
<reference evidence="3 4" key="1">
    <citation type="submission" date="2018-06" db="EMBL/GenBank/DDBJ databases">
        <authorList>
            <consortium name="Pathogen Informatics"/>
            <person name="Doyle S."/>
        </authorList>
    </citation>
    <scope>NUCLEOTIDE SEQUENCE [LARGE SCALE GENOMIC DNA]</scope>
    <source>
        <strain evidence="3 4">NCTC13315</strain>
    </source>
</reference>
<feature type="region of interest" description="Disordered" evidence="1">
    <location>
        <begin position="118"/>
        <end position="139"/>
    </location>
</feature>
<keyword evidence="4" id="KW-1185">Reference proteome</keyword>
<evidence type="ECO:0000256" key="2">
    <source>
        <dbReference type="SAM" id="Phobius"/>
    </source>
</evidence>
<evidence type="ECO:0000313" key="3">
    <source>
        <dbReference type="EMBL" id="STX29717.1"/>
    </source>
</evidence>
<gene>
    <name evidence="3" type="ORF">NCTC13315_02269</name>
</gene>
<keyword evidence="2" id="KW-0812">Transmembrane</keyword>
<dbReference type="EMBL" id="UGNV01000001">
    <property type="protein sequence ID" value="STX29717.1"/>
    <property type="molecule type" value="Genomic_DNA"/>
</dbReference>
<name>A0A378I3F8_9GAMM</name>
<dbReference type="AlphaFoldDB" id="A0A378I3F8"/>
<proteinExistence type="predicted"/>
<keyword evidence="2" id="KW-0472">Membrane</keyword>
<evidence type="ECO:0000256" key="1">
    <source>
        <dbReference type="SAM" id="MobiDB-lite"/>
    </source>
</evidence>
<sequence length="139" mass="13226">MTGKTEICGISLGVGAIGGAVVGGLGGLGVGIWTCVQYIQPALEETDALSVSAASGITALIAICGLLEASASLGSCAGAAAGAIVTPVAAGIGYCASGVASATKGLCSSGFFSKNKNNNQEAAPAPEAEEQAPTGPQLV</sequence>
<keyword evidence="2" id="KW-1133">Transmembrane helix</keyword>
<dbReference type="Proteomes" id="UP000254968">
    <property type="component" value="Unassembled WGS sequence"/>
</dbReference>
<accession>A0A378I3F8</accession>